<name>A0A7R9L878_9ACAR</name>
<dbReference type="InterPro" id="IPR012674">
    <property type="entry name" value="Calycin"/>
</dbReference>
<dbReference type="GO" id="GO:0006629">
    <property type="term" value="P:lipid metabolic process"/>
    <property type="evidence" value="ECO:0007669"/>
    <property type="project" value="TreeGrafter"/>
</dbReference>
<evidence type="ECO:0000313" key="3">
    <source>
        <dbReference type="Proteomes" id="UP000728032"/>
    </source>
</evidence>
<reference evidence="2" key="1">
    <citation type="submission" date="2020-11" db="EMBL/GenBank/DDBJ databases">
        <authorList>
            <person name="Tran Van P."/>
        </authorList>
    </citation>
    <scope>NUCLEOTIDE SEQUENCE</scope>
</reference>
<organism evidence="2">
    <name type="scientific">Oppiella nova</name>
    <dbReference type="NCBI Taxonomy" id="334625"/>
    <lineage>
        <taxon>Eukaryota</taxon>
        <taxon>Metazoa</taxon>
        <taxon>Ecdysozoa</taxon>
        <taxon>Arthropoda</taxon>
        <taxon>Chelicerata</taxon>
        <taxon>Arachnida</taxon>
        <taxon>Acari</taxon>
        <taxon>Acariformes</taxon>
        <taxon>Sarcoptiformes</taxon>
        <taxon>Oribatida</taxon>
        <taxon>Brachypylina</taxon>
        <taxon>Oppioidea</taxon>
        <taxon>Oppiidae</taxon>
        <taxon>Oppiella</taxon>
    </lineage>
</organism>
<dbReference type="EMBL" id="CAJPVJ010000031">
    <property type="protein sequence ID" value="CAG2159016.1"/>
    <property type="molecule type" value="Genomic_DNA"/>
</dbReference>
<dbReference type="Gene3D" id="2.40.128.20">
    <property type="match status" value="1"/>
</dbReference>
<dbReference type="PANTHER" id="PTHR10612:SF34">
    <property type="entry name" value="APOLIPOPROTEIN D"/>
    <property type="match status" value="1"/>
</dbReference>
<evidence type="ECO:0000259" key="1">
    <source>
        <dbReference type="Pfam" id="PF08212"/>
    </source>
</evidence>
<sequence>MSFCQRFGSGPCPIVKPHSDFDKTKFFGHWIEVEKSPSIFDLVMRCISVDYSDDNDGSINVAVRGTSLAGLPLTVNGDGLPQDVSRNGQYSVRYGFGVPFQGTYITVIDTDYDDYAVIYSCTNSLLPGVFHTEYVWLLSRDGTLSNPSRQNIYEHLDRLKINRVGLQLSERSACVGRNTTLNNRESDEDLIQGTTLKPLPTSAPSPIAGV</sequence>
<dbReference type="PANTHER" id="PTHR10612">
    <property type="entry name" value="APOLIPOPROTEIN D"/>
    <property type="match status" value="1"/>
</dbReference>
<dbReference type="InterPro" id="IPR002449">
    <property type="entry name" value="Retinol-bd/Purpurin"/>
</dbReference>
<evidence type="ECO:0000313" key="2">
    <source>
        <dbReference type="EMBL" id="CAD7636887.1"/>
    </source>
</evidence>
<accession>A0A7R9L878</accession>
<feature type="domain" description="Lipocalin/cytosolic fatty-acid binding" evidence="1">
    <location>
        <begin position="22"/>
        <end position="156"/>
    </location>
</feature>
<dbReference type="GO" id="GO:0034632">
    <property type="term" value="F:retinol transmembrane transporter activity"/>
    <property type="evidence" value="ECO:0007669"/>
    <property type="project" value="InterPro"/>
</dbReference>
<protein>
    <recommendedName>
        <fullName evidence="1">Lipocalin/cytosolic fatty-acid binding domain-containing protein</fullName>
    </recommendedName>
</protein>
<dbReference type="EMBL" id="OC914856">
    <property type="protein sequence ID" value="CAD7636887.1"/>
    <property type="molecule type" value="Genomic_DNA"/>
</dbReference>
<dbReference type="GO" id="GO:0005501">
    <property type="term" value="F:retinoid binding"/>
    <property type="evidence" value="ECO:0007669"/>
    <property type="project" value="InterPro"/>
</dbReference>
<gene>
    <name evidence="2" type="ORF">ONB1V03_LOCUS483</name>
</gene>
<dbReference type="PRINTS" id="PR01174">
    <property type="entry name" value="RETINOLBNDNG"/>
</dbReference>
<dbReference type="AlphaFoldDB" id="A0A7R9L878"/>
<dbReference type="GO" id="GO:0005615">
    <property type="term" value="C:extracellular space"/>
    <property type="evidence" value="ECO:0007669"/>
    <property type="project" value="UniProtKB-ARBA"/>
</dbReference>
<dbReference type="GO" id="GO:0000302">
    <property type="term" value="P:response to reactive oxygen species"/>
    <property type="evidence" value="ECO:0007669"/>
    <property type="project" value="TreeGrafter"/>
</dbReference>
<dbReference type="InterPro" id="IPR000566">
    <property type="entry name" value="Lipocln_cytosolic_FA-bd_dom"/>
</dbReference>
<keyword evidence="3" id="KW-1185">Reference proteome</keyword>
<dbReference type="GO" id="GO:0005737">
    <property type="term" value="C:cytoplasm"/>
    <property type="evidence" value="ECO:0007669"/>
    <property type="project" value="TreeGrafter"/>
</dbReference>
<proteinExistence type="predicted"/>
<dbReference type="OrthoDB" id="10048091at2759"/>
<dbReference type="Pfam" id="PF08212">
    <property type="entry name" value="Lipocalin_2"/>
    <property type="match status" value="1"/>
</dbReference>
<dbReference type="Proteomes" id="UP000728032">
    <property type="component" value="Unassembled WGS sequence"/>
</dbReference>
<dbReference type="SUPFAM" id="SSF50814">
    <property type="entry name" value="Lipocalins"/>
    <property type="match status" value="1"/>
</dbReference>